<reference evidence="4" key="2">
    <citation type="submission" date="2025-09" db="UniProtKB">
        <authorList>
            <consortium name="Ensembl"/>
        </authorList>
    </citation>
    <scope>IDENTIFICATION</scope>
</reference>
<evidence type="ECO:0000313" key="4">
    <source>
        <dbReference type="Ensembl" id="ENSNPEP00000017555.1"/>
    </source>
</evidence>
<feature type="domain" description="BRICHOS" evidence="3">
    <location>
        <begin position="102"/>
        <end position="196"/>
    </location>
</feature>
<name>A0A8C6ZTV2_NOTPE</name>
<dbReference type="Proteomes" id="UP000694420">
    <property type="component" value="Unplaced"/>
</dbReference>
<feature type="region of interest" description="Disordered" evidence="2">
    <location>
        <begin position="1"/>
        <end position="68"/>
    </location>
</feature>
<dbReference type="InterPro" id="IPR051772">
    <property type="entry name" value="Gastrokine"/>
</dbReference>
<keyword evidence="1" id="KW-1015">Disulfide bond</keyword>
<dbReference type="AlphaFoldDB" id="A0A8C6ZTV2"/>
<proteinExistence type="predicted"/>
<dbReference type="PANTHER" id="PTHR16483">
    <property type="entry name" value="GASTROKINE 1"/>
    <property type="match status" value="1"/>
</dbReference>
<reference evidence="4" key="1">
    <citation type="submission" date="2025-08" db="UniProtKB">
        <authorList>
            <consortium name="Ensembl"/>
        </authorList>
    </citation>
    <scope>IDENTIFICATION</scope>
</reference>
<dbReference type="Ensembl" id="ENSNPET00000017988.1">
    <property type="protein sequence ID" value="ENSNPEP00000017555.1"/>
    <property type="gene ID" value="ENSNPEG00000013050.1"/>
</dbReference>
<dbReference type="SMART" id="SM01039">
    <property type="entry name" value="BRICHOS"/>
    <property type="match status" value="1"/>
</dbReference>
<evidence type="ECO:0000313" key="5">
    <source>
        <dbReference type="Proteomes" id="UP000694420"/>
    </source>
</evidence>
<dbReference type="Gene3D" id="3.30.390.150">
    <property type="match status" value="1"/>
</dbReference>
<sequence>PDPAPPQAAEPTPGVHVSSRHPRAPGTRRVSLCASSSGLVSHLKESSPQPAGPGEAGGARGAQRRSQAVRVALQGPPGAPGNQSAVVDRARSTVTYYVPAQSNGSAVVLYDGENVSRHVCYKPAGQRVCYLRAMDSRDLQQLRAALDAPEQAASVPLNGTKRSREFLAVLAGTEVDPAGLGAPVRALCAHSSIFRARRTQGKWSSLRAAVSEQWHLAARCAPGPGRQRLIYLCIDICFPSNICVSICFYYLPE</sequence>
<protein>
    <submittedName>
        <fullName evidence="4">BRICHOS domain containing 5</fullName>
    </submittedName>
</protein>
<evidence type="ECO:0000259" key="3">
    <source>
        <dbReference type="PROSITE" id="PS50869"/>
    </source>
</evidence>
<keyword evidence="5" id="KW-1185">Reference proteome</keyword>
<evidence type="ECO:0000256" key="1">
    <source>
        <dbReference type="ARBA" id="ARBA00023157"/>
    </source>
</evidence>
<organism evidence="4 5">
    <name type="scientific">Nothoprocta perdicaria</name>
    <name type="common">Chilean tinamou</name>
    <name type="synonym">Crypturus perdicarius</name>
    <dbReference type="NCBI Taxonomy" id="30464"/>
    <lineage>
        <taxon>Eukaryota</taxon>
        <taxon>Metazoa</taxon>
        <taxon>Chordata</taxon>
        <taxon>Craniata</taxon>
        <taxon>Vertebrata</taxon>
        <taxon>Euteleostomi</taxon>
        <taxon>Archelosauria</taxon>
        <taxon>Archosauria</taxon>
        <taxon>Dinosauria</taxon>
        <taxon>Saurischia</taxon>
        <taxon>Theropoda</taxon>
        <taxon>Coelurosauria</taxon>
        <taxon>Aves</taxon>
        <taxon>Palaeognathae</taxon>
        <taxon>Tinamiformes</taxon>
        <taxon>Tinamidae</taxon>
        <taxon>Nothoprocta</taxon>
    </lineage>
</organism>
<accession>A0A8C6ZTV2</accession>
<dbReference type="PROSITE" id="PS50869">
    <property type="entry name" value="BRICHOS"/>
    <property type="match status" value="1"/>
</dbReference>
<dbReference type="InterPro" id="IPR007084">
    <property type="entry name" value="BRICHOS_dom"/>
</dbReference>
<evidence type="ECO:0000256" key="2">
    <source>
        <dbReference type="SAM" id="MobiDB-lite"/>
    </source>
</evidence>
<dbReference type="Pfam" id="PF04089">
    <property type="entry name" value="BRICHOS"/>
    <property type="match status" value="1"/>
</dbReference>